<evidence type="ECO:0000313" key="6">
    <source>
        <dbReference type="Proteomes" id="UP000436088"/>
    </source>
</evidence>
<feature type="chain" id="PRO_5025683271" description="Pectinesterase inhibitor domain-containing protein" evidence="3">
    <location>
        <begin position="29"/>
        <end position="201"/>
    </location>
</feature>
<dbReference type="PANTHER" id="PTHR31080:SF117">
    <property type="entry name" value="PLANT INVERTASE_PECTIN METHYLESTERASE INHIBITOR SUPERFAMILY PROTEIN"/>
    <property type="match status" value="1"/>
</dbReference>
<feature type="domain" description="Pectinesterase inhibitor" evidence="4">
    <location>
        <begin position="36"/>
        <end position="192"/>
    </location>
</feature>
<gene>
    <name evidence="5" type="ORF">F3Y22_tig00117034pilonHSYRG01733</name>
</gene>
<dbReference type="OrthoDB" id="1430376at2759"/>
<organism evidence="5 6">
    <name type="scientific">Hibiscus syriacus</name>
    <name type="common">Rose of Sharon</name>
    <dbReference type="NCBI Taxonomy" id="106335"/>
    <lineage>
        <taxon>Eukaryota</taxon>
        <taxon>Viridiplantae</taxon>
        <taxon>Streptophyta</taxon>
        <taxon>Embryophyta</taxon>
        <taxon>Tracheophyta</taxon>
        <taxon>Spermatophyta</taxon>
        <taxon>Magnoliopsida</taxon>
        <taxon>eudicotyledons</taxon>
        <taxon>Gunneridae</taxon>
        <taxon>Pentapetalae</taxon>
        <taxon>rosids</taxon>
        <taxon>malvids</taxon>
        <taxon>Malvales</taxon>
        <taxon>Malvaceae</taxon>
        <taxon>Malvoideae</taxon>
        <taxon>Hibiscus</taxon>
    </lineage>
</organism>
<comment type="similarity">
    <text evidence="2">Belongs to the PMEI family.</text>
</comment>
<dbReference type="PANTHER" id="PTHR31080">
    <property type="entry name" value="PECTINESTERASE INHIBITOR-LIKE"/>
    <property type="match status" value="1"/>
</dbReference>
<evidence type="ECO:0000313" key="5">
    <source>
        <dbReference type="EMBL" id="KAE8655269.1"/>
    </source>
</evidence>
<evidence type="ECO:0000256" key="2">
    <source>
        <dbReference type="ARBA" id="ARBA00038471"/>
    </source>
</evidence>
<evidence type="ECO:0000259" key="4">
    <source>
        <dbReference type="SMART" id="SM00856"/>
    </source>
</evidence>
<dbReference type="EMBL" id="VEPZ02001782">
    <property type="protein sequence ID" value="KAE8655269.1"/>
    <property type="molecule type" value="Genomic_DNA"/>
</dbReference>
<proteinExistence type="inferred from homology"/>
<reference evidence="5" key="1">
    <citation type="submission" date="2019-09" db="EMBL/GenBank/DDBJ databases">
        <title>Draft genome information of white flower Hibiscus syriacus.</title>
        <authorList>
            <person name="Kim Y.-M."/>
        </authorList>
    </citation>
    <scope>NUCLEOTIDE SEQUENCE [LARGE SCALE GENOMIC DNA]</scope>
    <source>
        <strain evidence="5">YM2019G1</strain>
    </source>
</reference>
<comment type="caution">
    <text evidence="5">The sequence shown here is derived from an EMBL/GenBank/DDBJ whole genome shotgun (WGS) entry which is preliminary data.</text>
</comment>
<dbReference type="CDD" id="cd15798">
    <property type="entry name" value="PMEI-like_3"/>
    <property type="match status" value="1"/>
</dbReference>
<keyword evidence="6" id="KW-1185">Reference proteome</keyword>
<dbReference type="InterPro" id="IPR051955">
    <property type="entry name" value="PME_Inhibitor"/>
</dbReference>
<dbReference type="Proteomes" id="UP000436088">
    <property type="component" value="Unassembled WGS sequence"/>
</dbReference>
<dbReference type="InterPro" id="IPR006501">
    <property type="entry name" value="Pectinesterase_inhib_dom"/>
</dbReference>
<evidence type="ECO:0000256" key="1">
    <source>
        <dbReference type="ARBA" id="ARBA00022729"/>
    </source>
</evidence>
<dbReference type="SUPFAM" id="SSF101148">
    <property type="entry name" value="Plant invertase/pectin methylesterase inhibitor"/>
    <property type="match status" value="1"/>
</dbReference>
<dbReference type="NCBIfam" id="TIGR01614">
    <property type="entry name" value="PME_inhib"/>
    <property type="match status" value="1"/>
</dbReference>
<dbReference type="Pfam" id="PF04043">
    <property type="entry name" value="PMEI"/>
    <property type="match status" value="1"/>
</dbReference>
<dbReference type="InterPro" id="IPR035513">
    <property type="entry name" value="Invertase/methylesterase_inhib"/>
</dbReference>
<sequence length="201" mass="21857">MATAFFNQFLDFLLVLLALNFFIDISFGGRQIDPKSSIEFIKTSCSSATYPDLCCQTLLGQASTIQKSPQLIAHAALNVTLIDVKSTTESMVQLSQSQLLPAKVGQAMQVCLKELSDTVEALRKSVIEMDKIKSSNIGPMVHDIRTWVSSALNDESNCTDGFEGDNISNDAKTSIRSHILTIAHLTSNALALVEDYASLHG</sequence>
<dbReference type="Gene3D" id="1.20.140.40">
    <property type="entry name" value="Invertase/pectin methylesterase inhibitor family protein"/>
    <property type="match status" value="1"/>
</dbReference>
<dbReference type="GO" id="GO:0004857">
    <property type="term" value="F:enzyme inhibitor activity"/>
    <property type="evidence" value="ECO:0007669"/>
    <property type="project" value="InterPro"/>
</dbReference>
<accession>A0A6A2XAA4</accession>
<feature type="signal peptide" evidence="3">
    <location>
        <begin position="1"/>
        <end position="28"/>
    </location>
</feature>
<name>A0A6A2XAA4_HIBSY</name>
<protein>
    <recommendedName>
        <fullName evidence="4">Pectinesterase inhibitor domain-containing protein</fullName>
    </recommendedName>
</protein>
<evidence type="ECO:0000256" key="3">
    <source>
        <dbReference type="SAM" id="SignalP"/>
    </source>
</evidence>
<keyword evidence="1 3" id="KW-0732">Signal</keyword>
<dbReference type="AlphaFoldDB" id="A0A6A2XAA4"/>
<dbReference type="SMART" id="SM00856">
    <property type="entry name" value="PMEI"/>
    <property type="match status" value="1"/>
</dbReference>